<keyword evidence="2" id="KW-0812">Transmembrane</keyword>
<keyword evidence="2" id="KW-1133">Transmembrane helix</keyword>
<gene>
    <name evidence="3" type="ORF">RFI_17482</name>
</gene>
<feature type="region of interest" description="Disordered" evidence="1">
    <location>
        <begin position="95"/>
        <end position="132"/>
    </location>
</feature>
<accession>X6N1F6</accession>
<keyword evidence="4" id="KW-1185">Reference proteome</keyword>
<evidence type="ECO:0000313" key="3">
    <source>
        <dbReference type="EMBL" id="ETO19748.1"/>
    </source>
</evidence>
<dbReference type="EMBL" id="ASPP01013319">
    <property type="protein sequence ID" value="ETO19748.1"/>
    <property type="molecule type" value="Genomic_DNA"/>
</dbReference>
<keyword evidence="2" id="KW-0472">Membrane</keyword>
<evidence type="ECO:0000256" key="1">
    <source>
        <dbReference type="SAM" id="MobiDB-lite"/>
    </source>
</evidence>
<dbReference type="Proteomes" id="UP000023152">
    <property type="component" value="Unassembled WGS sequence"/>
</dbReference>
<dbReference type="AlphaFoldDB" id="X6N1F6"/>
<name>X6N1F6_RETFI</name>
<sequence>MNKDGIDTKILEDNYSKLIEKLRSVYDCAKLKSDMDNLDTTKELILLKTLHLVQKMPREFIKLFCKAFDQQVTDDDVKEDDQLQLMIVFESDMKEKPEMEDRQEIQVSQDTSENVGTNESTSTTETSLTPRARMRLEHGSFSNSKLLNVSPQKGKNGSRINSSKAIEDKFANNNSNNSNNDANPIDSRVSDKELTEIVTDQLCVLTQEPNMYRCLCTYIKSLMCLFLFFFFFF</sequence>
<feature type="region of interest" description="Disordered" evidence="1">
    <location>
        <begin position="169"/>
        <end position="188"/>
    </location>
</feature>
<comment type="caution">
    <text evidence="3">The sequence shown here is derived from an EMBL/GenBank/DDBJ whole genome shotgun (WGS) entry which is preliminary data.</text>
</comment>
<organism evidence="3 4">
    <name type="scientific">Reticulomyxa filosa</name>
    <dbReference type="NCBI Taxonomy" id="46433"/>
    <lineage>
        <taxon>Eukaryota</taxon>
        <taxon>Sar</taxon>
        <taxon>Rhizaria</taxon>
        <taxon>Retaria</taxon>
        <taxon>Foraminifera</taxon>
        <taxon>Monothalamids</taxon>
        <taxon>Reticulomyxidae</taxon>
        <taxon>Reticulomyxa</taxon>
    </lineage>
</organism>
<evidence type="ECO:0000256" key="2">
    <source>
        <dbReference type="SAM" id="Phobius"/>
    </source>
</evidence>
<feature type="transmembrane region" description="Helical" evidence="2">
    <location>
        <begin position="215"/>
        <end position="232"/>
    </location>
</feature>
<evidence type="ECO:0000313" key="4">
    <source>
        <dbReference type="Proteomes" id="UP000023152"/>
    </source>
</evidence>
<feature type="compositionally biased region" description="Basic and acidic residues" evidence="1">
    <location>
        <begin position="95"/>
        <end position="104"/>
    </location>
</feature>
<proteinExistence type="predicted"/>
<protein>
    <submittedName>
        <fullName evidence="3">Uncharacterized protein</fullName>
    </submittedName>
</protein>
<feature type="compositionally biased region" description="Low complexity" evidence="1">
    <location>
        <begin position="111"/>
        <end position="129"/>
    </location>
</feature>
<reference evidence="3 4" key="1">
    <citation type="journal article" date="2013" name="Curr. Biol.">
        <title>The Genome of the Foraminiferan Reticulomyxa filosa.</title>
        <authorList>
            <person name="Glockner G."/>
            <person name="Hulsmann N."/>
            <person name="Schleicher M."/>
            <person name="Noegel A.A."/>
            <person name="Eichinger L."/>
            <person name="Gallinger C."/>
            <person name="Pawlowski J."/>
            <person name="Sierra R."/>
            <person name="Euteneuer U."/>
            <person name="Pillet L."/>
            <person name="Moustafa A."/>
            <person name="Platzer M."/>
            <person name="Groth M."/>
            <person name="Szafranski K."/>
            <person name="Schliwa M."/>
        </authorList>
    </citation>
    <scope>NUCLEOTIDE SEQUENCE [LARGE SCALE GENOMIC DNA]</scope>
</reference>